<reference evidence="2 3" key="1">
    <citation type="journal article" date="2013" name="Genome Announc.">
        <title>Draft genome sequence of an Actinobacterium, Brachybacterium muris strain UCD-AY4.</title>
        <authorList>
            <person name="Lo J.R."/>
            <person name="Lang J.M."/>
            <person name="Darling A.E."/>
            <person name="Eisen J.A."/>
            <person name="Coil D.A."/>
        </authorList>
    </citation>
    <scope>NUCLEOTIDE SEQUENCE [LARGE SCALE GENOMIC DNA]</scope>
    <source>
        <strain evidence="2 3">UCD-AY4</strain>
    </source>
</reference>
<evidence type="ECO:0000313" key="3">
    <source>
        <dbReference type="Proteomes" id="UP000019754"/>
    </source>
</evidence>
<accession>A0A022KYS5</accession>
<dbReference type="HOGENOM" id="CLU_195257_1_0_11"/>
<name>A0A022KYS5_9MICO</name>
<keyword evidence="3" id="KW-1185">Reference proteome</keyword>
<evidence type="ECO:0000313" key="2">
    <source>
        <dbReference type="EMBL" id="EYT50374.1"/>
    </source>
</evidence>
<gene>
    <name evidence="2" type="ORF">D641_0103635</name>
</gene>
<dbReference type="EMBL" id="AORC01000004">
    <property type="protein sequence ID" value="EYT50374.1"/>
    <property type="molecule type" value="Genomic_DNA"/>
</dbReference>
<proteinExistence type="predicted"/>
<comment type="caution">
    <text evidence="2">The sequence shown here is derived from an EMBL/GenBank/DDBJ whole genome shotgun (WGS) entry which is preliminary data.</text>
</comment>
<feature type="region of interest" description="Disordered" evidence="1">
    <location>
        <begin position="49"/>
        <end position="71"/>
    </location>
</feature>
<dbReference type="Proteomes" id="UP000019754">
    <property type="component" value="Unassembled WGS sequence"/>
</dbReference>
<evidence type="ECO:0000256" key="1">
    <source>
        <dbReference type="SAM" id="MobiDB-lite"/>
    </source>
</evidence>
<protein>
    <submittedName>
        <fullName evidence="2">DNA mismatch repair protein MutS</fullName>
    </submittedName>
</protein>
<sequence length="71" mass="8269">MTTIKVESQLRDVLKKQAQLHGRTLGEHLEALAAAEERRARFDAMRVAMQQQPPDESYREQSRTWQSDAWS</sequence>
<dbReference type="STRING" id="1249481.D641_0103635"/>
<dbReference type="AlphaFoldDB" id="A0A022KYS5"/>
<organism evidence="2 3">
    <name type="scientific">Brachybacterium muris UCD-AY4</name>
    <dbReference type="NCBI Taxonomy" id="1249481"/>
    <lineage>
        <taxon>Bacteria</taxon>
        <taxon>Bacillati</taxon>
        <taxon>Actinomycetota</taxon>
        <taxon>Actinomycetes</taxon>
        <taxon>Micrococcales</taxon>
        <taxon>Dermabacteraceae</taxon>
        <taxon>Brachybacterium</taxon>
    </lineage>
</organism>